<keyword evidence="5" id="KW-0804">Transcription</keyword>
<feature type="compositionally biased region" description="Low complexity" evidence="7">
    <location>
        <begin position="145"/>
        <end position="157"/>
    </location>
</feature>
<feature type="compositionally biased region" description="Polar residues" evidence="7">
    <location>
        <begin position="22"/>
        <end position="34"/>
    </location>
</feature>
<dbReference type="EMBL" id="AOGT01001893">
    <property type="protein sequence ID" value="EMG46729.1"/>
    <property type="molecule type" value="Genomic_DNA"/>
</dbReference>
<evidence type="ECO:0000256" key="6">
    <source>
        <dbReference type="ARBA" id="ARBA00023242"/>
    </source>
</evidence>
<feature type="compositionally biased region" description="Low complexity" evidence="7">
    <location>
        <begin position="221"/>
        <end position="265"/>
    </location>
</feature>
<sequence>MSSDHKSKFDLEPNPFERSFATKDSSSLSLNELGNRTTTNNNDTTSERNSIGSTSVLSSGKTGNSSNKHNLHIPNISSVNEQPTNGKLPGITPPLFTPGGRRLPPLGLSPGGTTSRQYTSGSSNGPNTNSNNNPESNLWSGFIGNQNNLQPQSQSQQNFNQFLSNMRKTGLTPNESNIRGFTPGGLNSFGFGNHLVPGLSTPGALLNGPITPGLSSLLGIPPVSMPGMQQQPQQQQPSQQQQPPQQVPQQQVPVQQQPQQQPQQGHGMLNPMQSIPPAPEIHAIPAVSEQVPVPVPVPVPASVPVAVPPQTNDIPPPPQQQQPNPGIHTIPEVPPTTTTFNITPESNTSQDHDTTDLNSKPPAGGRKRKNSVKSPTTTKKAKTTKGKKKEPKSKVKAEVEADVSKDIVDDEREDIDQDEDDQGKDLDNQDSFTDNKPTDEKDTKKTTTARKGKGKKGVTDDEEKRKNFLERNRVAASKCRQRKKQLIQKMEDELAFYSTGYRELSAQVTSLRSQLLTLKGVIAGHRDCGAFVQYMGGFDALNELLNQADFATQVTEGVHTNMTSMPSTIPTTLNDVADNGDVSQDAVMPPSAPTTTMAPPLPITNITTANATSTHSNSRTETPDINFVTNNNGGGSQLTSHHSLNDLPAAAAAAAANNHGGTLGSKISNNGADLRSISSMSNLAAMNGNIAPF</sequence>
<proteinExistence type="inferred from homology"/>
<feature type="compositionally biased region" description="Basic and acidic residues" evidence="7">
    <location>
        <begin position="1"/>
        <end position="11"/>
    </location>
</feature>
<dbReference type="PROSITE" id="PS50217">
    <property type="entry name" value="BZIP"/>
    <property type="match status" value="1"/>
</dbReference>
<feature type="compositionally biased region" description="Polar residues" evidence="7">
    <location>
        <begin position="51"/>
        <end position="68"/>
    </location>
</feature>
<keyword evidence="4" id="KW-0238">DNA-binding</keyword>
<feature type="compositionally biased region" description="Basic and acidic residues" evidence="7">
    <location>
        <begin position="392"/>
        <end position="407"/>
    </location>
</feature>
<comment type="similarity">
    <text evidence="2">Belongs to the bZIP family.</text>
</comment>
<feature type="compositionally biased region" description="Acidic residues" evidence="7">
    <location>
        <begin position="408"/>
        <end position="422"/>
    </location>
</feature>
<dbReference type="STRING" id="1245528.M3JWD9"/>
<dbReference type="InterPro" id="IPR004827">
    <property type="entry name" value="bZIP"/>
</dbReference>
<evidence type="ECO:0000256" key="1">
    <source>
        <dbReference type="ARBA" id="ARBA00004123"/>
    </source>
</evidence>
<keyword evidence="3" id="KW-0805">Transcription regulation</keyword>
<feature type="compositionally biased region" description="Low complexity" evidence="7">
    <location>
        <begin position="35"/>
        <end position="50"/>
    </location>
</feature>
<dbReference type="OMA" id="HNAQTES"/>
<feature type="compositionally biased region" description="Basic residues" evidence="7">
    <location>
        <begin position="447"/>
        <end position="456"/>
    </location>
</feature>
<dbReference type="Proteomes" id="UP000011777">
    <property type="component" value="Unassembled WGS sequence"/>
</dbReference>
<evidence type="ECO:0000256" key="3">
    <source>
        <dbReference type="ARBA" id="ARBA00023015"/>
    </source>
</evidence>
<evidence type="ECO:0000256" key="4">
    <source>
        <dbReference type="ARBA" id="ARBA00023125"/>
    </source>
</evidence>
<feature type="compositionally biased region" description="Basic residues" evidence="7">
    <location>
        <begin position="379"/>
        <end position="391"/>
    </location>
</feature>
<dbReference type="GO" id="GO:0006357">
    <property type="term" value="P:regulation of transcription by RNA polymerase II"/>
    <property type="evidence" value="ECO:0007669"/>
    <property type="project" value="UniProtKB-ARBA"/>
</dbReference>
<accession>M3JWD9</accession>
<feature type="region of interest" description="Disordered" evidence="7">
    <location>
        <begin position="1"/>
        <end position="157"/>
    </location>
</feature>
<feature type="compositionally biased region" description="Low complexity" evidence="7">
    <location>
        <begin position="303"/>
        <end position="313"/>
    </location>
</feature>
<feature type="compositionally biased region" description="Basic and acidic residues" evidence="7">
    <location>
        <begin position="436"/>
        <end position="445"/>
    </location>
</feature>
<dbReference type="SUPFAM" id="SSF57959">
    <property type="entry name" value="Leucine zipper domain"/>
    <property type="match status" value="1"/>
</dbReference>
<protein>
    <recommendedName>
        <fullName evidence="8">BZIP domain-containing protein</fullName>
    </recommendedName>
</protein>
<dbReference type="AlphaFoldDB" id="M3JWD9"/>
<dbReference type="Pfam" id="PF00170">
    <property type="entry name" value="bZIP_1"/>
    <property type="match status" value="1"/>
</dbReference>
<evidence type="ECO:0000259" key="8">
    <source>
        <dbReference type="PROSITE" id="PS50217"/>
    </source>
</evidence>
<feature type="domain" description="BZIP" evidence="8">
    <location>
        <begin position="462"/>
        <end position="525"/>
    </location>
</feature>
<feature type="compositionally biased region" description="Polar residues" evidence="7">
    <location>
        <begin position="335"/>
        <end position="349"/>
    </location>
</feature>
<reference evidence="9 10" key="1">
    <citation type="submission" date="2013-02" db="EMBL/GenBank/DDBJ databases">
        <title>Genome sequence of Candida maltosa Xu316, a potential industrial strain for xylitol and ethanol production.</title>
        <authorList>
            <person name="Yu J."/>
            <person name="Wang Q."/>
            <person name="Geng X."/>
            <person name="Bao W."/>
            <person name="He P."/>
            <person name="Cai J."/>
        </authorList>
    </citation>
    <scope>NUCLEOTIDE SEQUENCE [LARGE SCALE GENOMIC DNA]</scope>
    <source>
        <strain evidence="10">Xu316</strain>
    </source>
</reference>
<keyword evidence="6" id="KW-0539">Nucleus</keyword>
<comment type="caution">
    <text evidence="9">The sequence shown here is derived from an EMBL/GenBank/DDBJ whole genome shotgun (WGS) entry which is preliminary data.</text>
</comment>
<dbReference type="eggNOG" id="KOG1414">
    <property type="taxonomic scope" value="Eukaryota"/>
</dbReference>
<evidence type="ECO:0000313" key="9">
    <source>
        <dbReference type="EMBL" id="EMG46729.1"/>
    </source>
</evidence>
<dbReference type="OrthoDB" id="295274at2759"/>
<dbReference type="GO" id="GO:0005634">
    <property type="term" value="C:nucleus"/>
    <property type="evidence" value="ECO:0007669"/>
    <property type="project" value="UniProtKB-SubCell"/>
</dbReference>
<name>M3JWD9_CANMX</name>
<keyword evidence="10" id="KW-1185">Reference proteome</keyword>
<dbReference type="GO" id="GO:0003677">
    <property type="term" value="F:DNA binding"/>
    <property type="evidence" value="ECO:0007669"/>
    <property type="project" value="UniProtKB-KW"/>
</dbReference>
<dbReference type="Gene3D" id="1.20.5.170">
    <property type="match status" value="1"/>
</dbReference>
<evidence type="ECO:0000256" key="7">
    <source>
        <dbReference type="SAM" id="MobiDB-lite"/>
    </source>
</evidence>
<evidence type="ECO:0000256" key="5">
    <source>
        <dbReference type="ARBA" id="ARBA00023163"/>
    </source>
</evidence>
<dbReference type="PANTHER" id="PTHR19304">
    <property type="entry name" value="CYCLIC-AMP RESPONSE ELEMENT BINDING PROTEIN"/>
    <property type="match status" value="1"/>
</dbReference>
<feature type="compositionally biased region" description="Low complexity" evidence="7">
    <location>
        <begin position="119"/>
        <end position="137"/>
    </location>
</feature>
<dbReference type="InterPro" id="IPR046347">
    <property type="entry name" value="bZIP_sf"/>
</dbReference>
<dbReference type="CDD" id="cd14687">
    <property type="entry name" value="bZIP_ATF2"/>
    <property type="match status" value="1"/>
</dbReference>
<feature type="region of interest" description="Disordered" evidence="7">
    <location>
        <begin position="217"/>
        <end position="277"/>
    </location>
</feature>
<organism evidence="9 10">
    <name type="scientific">Candida maltosa (strain Xu316)</name>
    <name type="common">Yeast</name>
    <dbReference type="NCBI Taxonomy" id="1245528"/>
    <lineage>
        <taxon>Eukaryota</taxon>
        <taxon>Fungi</taxon>
        <taxon>Dikarya</taxon>
        <taxon>Ascomycota</taxon>
        <taxon>Saccharomycotina</taxon>
        <taxon>Pichiomycetes</taxon>
        <taxon>Debaryomycetaceae</taxon>
        <taxon>Candida/Lodderomyces clade</taxon>
        <taxon>Candida</taxon>
    </lineage>
</organism>
<gene>
    <name evidence="9" type="ORF">G210_3015</name>
</gene>
<dbReference type="HOGENOM" id="CLU_021530_0_0_1"/>
<dbReference type="SMART" id="SM00338">
    <property type="entry name" value="BRLZ"/>
    <property type="match status" value="1"/>
</dbReference>
<evidence type="ECO:0000313" key="10">
    <source>
        <dbReference type="Proteomes" id="UP000011777"/>
    </source>
</evidence>
<evidence type="ECO:0000256" key="2">
    <source>
        <dbReference type="ARBA" id="ARBA00007163"/>
    </source>
</evidence>
<comment type="subcellular location">
    <subcellularLocation>
        <location evidence="1">Nucleus</location>
    </subcellularLocation>
</comment>
<feature type="compositionally biased region" description="Polar residues" evidence="7">
    <location>
        <begin position="75"/>
        <end position="85"/>
    </location>
</feature>
<dbReference type="FunFam" id="1.20.5.170:FF:000053">
    <property type="entry name" value="BZIP transcription factor AtfA"/>
    <property type="match status" value="1"/>
</dbReference>
<feature type="region of interest" description="Disordered" evidence="7">
    <location>
        <begin position="303"/>
        <end position="465"/>
    </location>
</feature>
<dbReference type="GO" id="GO:0003700">
    <property type="term" value="F:DNA-binding transcription factor activity"/>
    <property type="evidence" value="ECO:0007669"/>
    <property type="project" value="InterPro"/>
</dbReference>
<dbReference type="InterPro" id="IPR051027">
    <property type="entry name" value="bZIP_transcription_factors"/>
</dbReference>